<reference evidence="2 3" key="1">
    <citation type="journal article" date="2015" name="Parasitol. Res.">
        <title>Viruses in close associations with free-living amoebae.</title>
        <authorList>
            <person name="Scheid P."/>
        </authorList>
    </citation>
    <scope>NUCLEOTIDE SEQUENCE [LARGE SCALE GENOMIC DNA]</scope>
    <source>
        <strain evidence="2">KlaHel</strain>
    </source>
</reference>
<sequence length="137" mass="14205">MRASPRPMVSHAGRRSGLRENGRHESDAVWPLGTSTSTWRRTHRRASASTSCTLRSSACPSTRMASARSILVSGDALTNSTSNTAVYLAETGAGGRTILSVAHAGKTTWSGRAHATAAAAAASITAADDEGALRRSP</sequence>
<name>A0A0B5JBI9_9VIRU</name>
<organism evidence="2 3">
    <name type="scientific">Pandoravirus inopinatum</name>
    <dbReference type="NCBI Taxonomy" id="1605721"/>
    <lineage>
        <taxon>Viruses</taxon>
        <taxon>Pandoravirus</taxon>
    </lineage>
</organism>
<protein>
    <submittedName>
        <fullName evidence="2">Uncharacterized protein</fullName>
    </submittedName>
</protein>
<dbReference type="GeneID" id="23463303"/>
<dbReference type="Proteomes" id="UP000202511">
    <property type="component" value="Segment"/>
</dbReference>
<dbReference type="RefSeq" id="YP_009120621.1">
    <property type="nucleotide sequence ID" value="NC_026440.1"/>
</dbReference>
<evidence type="ECO:0000256" key="1">
    <source>
        <dbReference type="SAM" id="MobiDB-lite"/>
    </source>
</evidence>
<accession>A0A0B5JBI9</accession>
<dbReference type="KEGG" id="vg:23463303"/>
<evidence type="ECO:0000313" key="2">
    <source>
        <dbReference type="EMBL" id="AJF98386.1"/>
    </source>
</evidence>
<evidence type="ECO:0000313" key="3">
    <source>
        <dbReference type="Proteomes" id="UP000202511"/>
    </source>
</evidence>
<dbReference type="EMBL" id="KP136319">
    <property type="protein sequence ID" value="AJF98386.1"/>
    <property type="molecule type" value="Genomic_DNA"/>
</dbReference>
<feature type="region of interest" description="Disordered" evidence="1">
    <location>
        <begin position="1"/>
        <end position="32"/>
    </location>
</feature>
<feature type="compositionally biased region" description="Basic and acidic residues" evidence="1">
    <location>
        <begin position="17"/>
        <end position="27"/>
    </location>
</feature>
<proteinExistence type="predicted"/>